<protein>
    <submittedName>
        <fullName evidence="1">Uncharacterized protein</fullName>
    </submittedName>
</protein>
<keyword evidence="2" id="KW-1185">Reference proteome</keyword>
<accession>A0ABN9ZBN5</accession>
<gene>
    <name evidence="1" type="ORF">MPIPNATIZW_LOCUS1933</name>
</gene>
<organism evidence="1 2">
    <name type="scientific">Pipistrellus nathusii</name>
    <name type="common">Nathusius' pipistrelle</name>
    <dbReference type="NCBI Taxonomy" id="59473"/>
    <lineage>
        <taxon>Eukaryota</taxon>
        <taxon>Metazoa</taxon>
        <taxon>Chordata</taxon>
        <taxon>Craniata</taxon>
        <taxon>Vertebrata</taxon>
        <taxon>Euteleostomi</taxon>
        <taxon>Mammalia</taxon>
        <taxon>Eutheria</taxon>
        <taxon>Laurasiatheria</taxon>
        <taxon>Chiroptera</taxon>
        <taxon>Yangochiroptera</taxon>
        <taxon>Vespertilionidae</taxon>
        <taxon>Pipistrellus</taxon>
    </lineage>
</organism>
<dbReference type="EMBL" id="OY882867">
    <property type="protein sequence ID" value="CAK6433627.1"/>
    <property type="molecule type" value="Genomic_DNA"/>
</dbReference>
<evidence type="ECO:0000313" key="1">
    <source>
        <dbReference type="EMBL" id="CAK6433627.1"/>
    </source>
</evidence>
<proteinExistence type="predicted"/>
<name>A0ABN9ZBN5_PIPNA</name>
<dbReference type="Proteomes" id="UP001314169">
    <property type="component" value="Chromosome 10"/>
</dbReference>
<reference evidence="1" key="1">
    <citation type="submission" date="2023-12" db="EMBL/GenBank/DDBJ databases">
        <authorList>
            <person name="Brown T."/>
        </authorList>
    </citation>
    <scope>NUCLEOTIDE SEQUENCE</scope>
</reference>
<sequence length="100" mass="11301">MSSVCEMMFYLCLRMRNGNHSTRCWELVSLETRVSGATAQGCVFNYRVPRNPSLGCHKQQLLFWAWEPGPDCFLRGRSPTSTPSQSELGLLWQCLGSPEA</sequence>
<evidence type="ECO:0000313" key="2">
    <source>
        <dbReference type="Proteomes" id="UP001314169"/>
    </source>
</evidence>